<dbReference type="AlphaFoldDB" id="A0A4U1HJX8"/>
<comment type="caution">
    <text evidence="2">The sequence shown here is derived from an EMBL/GenBank/DDBJ whole genome shotgun (WGS) entry which is preliminary data.</text>
</comment>
<name>A0A4U1HJX8_9BURK</name>
<organism evidence="2 3">
    <name type="scientific">Trinickia terrae</name>
    <dbReference type="NCBI Taxonomy" id="2571161"/>
    <lineage>
        <taxon>Bacteria</taxon>
        <taxon>Pseudomonadati</taxon>
        <taxon>Pseudomonadota</taxon>
        <taxon>Betaproteobacteria</taxon>
        <taxon>Burkholderiales</taxon>
        <taxon>Burkholderiaceae</taxon>
        <taxon>Trinickia</taxon>
    </lineage>
</organism>
<gene>
    <name evidence="2" type="ORF">FAZ69_31295</name>
</gene>
<evidence type="ECO:0000256" key="1">
    <source>
        <dbReference type="SAM" id="Phobius"/>
    </source>
</evidence>
<dbReference type="RefSeq" id="WP_136899061.1">
    <property type="nucleotide sequence ID" value="NZ_SWJE01000026.1"/>
</dbReference>
<dbReference type="EMBL" id="SWJE01000026">
    <property type="protein sequence ID" value="TKC78926.1"/>
    <property type="molecule type" value="Genomic_DNA"/>
</dbReference>
<accession>A0A4U1HJX8</accession>
<keyword evidence="3" id="KW-1185">Reference proteome</keyword>
<reference evidence="2 3" key="1">
    <citation type="submission" date="2019-04" db="EMBL/GenBank/DDBJ databases">
        <title>Trinickia sp. 7GSK02, isolated from subtropical forest soil.</title>
        <authorList>
            <person name="Gao Z.-H."/>
            <person name="Qiu L.-H."/>
        </authorList>
    </citation>
    <scope>NUCLEOTIDE SEQUENCE [LARGE SCALE GENOMIC DNA]</scope>
    <source>
        <strain evidence="2 3">7GSK02</strain>
    </source>
</reference>
<evidence type="ECO:0000313" key="3">
    <source>
        <dbReference type="Proteomes" id="UP000305539"/>
    </source>
</evidence>
<feature type="transmembrane region" description="Helical" evidence="1">
    <location>
        <begin position="21"/>
        <end position="42"/>
    </location>
</feature>
<keyword evidence="1" id="KW-1133">Transmembrane helix</keyword>
<keyword evidence="1" id="KW-0472">Membrane</keyword>
<feature type="transmembrane region" description="Helical" evidence="1">
    <location>
        <begin position="48"/>
        <end position="69"/>
    </location>
</feature>
<proteinExistence type="predicted"/>
<protein>
    <submittedName>
        <fullName evidence="2">Uncharacterized protein</fullName>
    </submittedName>
</protein>
<keyword evidence="1" id="KW-0812">Transmembrane</keyword>
<evidence type="ECO:0000313" key="2">
    <source>
        <dbReference type="EMBL" id="TKC78926.1"/>
    </source>
</evidence>
<dbReference type="Proteomes" id="UP000305539">
    <property type="component" value="Unassembled WGS sequence"/>
</dbReference>
<sequence>MPIDFDALPARTTVPNERTAVVPWLIALVLIVAISIATWPAGRSTQSPWFWIRAFVMPSLVWLVLYSGWRFVSAHRRRNALADNEAIDRKEKRLHGDASVPMAVIGQSWCFSGDAEKNKLKDAMTAREPADTPEEPRGLVIPDKAFFQGNHADEAWRQEIILEWLLVELVKPLKARLRGSTNPNASKIWLSIDSVLTAEATKMTIARAWTTLGLKLPVSVQLIRTMSLYSIDDWLDKRLQMPVHLVIAVQLRGAISGGMQAGEAEAGVAVLLGQASGDLPDQTLTICAHRPIRSEAATLDEGIANALRWGHCSDGNIDTLWDTGLQEPLAQAFKNLESSVNDAPVVELARTIGDVGVAAPWLALALAAARAKENAGAQLILDQQDGDVVAMICRKKN</sequence>
<dbReference type="OrthoDB" id="8964452at2"/>